<dbReference type="Gene3D" id="3.30.565.10">
    <property type="entry name" value="Histidine kinase-like ATPase, C-terminal domain"/>
    <property type="match status" value="1"/>
</dbReference>
<dbReference type="InterPro" id="IPR029016">
    <property type="entry name" value="GAF-like_dom_sf"/>
</dbReference>
<dbReference type="PANTHER" id="PTHR24421:SF62">
    <property type="entry name" value="SENSORY TRANSDUCTION HISTIDINE KINASE"/>
    <property type="match status" value="1"/>
</dbReference>
<dbReference type="PANTHER" id="PTHR24421">
    <property type="entry name" value="NITRATE/NITRITE SENSOR PROTEIN NARX-RELATED"/>
    <property type="match status" value="1"/>
</dbReference>
<feature type="transmembrane region" description="Helical" evidence="6">
    <location>
        <begin position="188"/>
        <end position="206"/>
    </location>
</feature>
<feature type="transmembrane region" description="Helical" evidence="6">
    <location>
        <begin position="43"/>
        <end position="61"/>
    </location>
</feature>
<keyword evidence="5" id="KW-0902">Two-component regulatory system</keyword>
<dbReference type="SUPFAM" id="SSF55781">
    <property type="entry name" value="GAF domain-like"/>
    <property type="match status" value="1"/>
</dbReference>
<dbReference type="GO" id="GO:0046983">
    <property type="term" value="F:protein dimerization activity"/>
    <property type="evidence" value="ECO:0007669"/>
    <property type="project" value="InterPro"/>
</dbReference>
<dbReference type="EMBL" id="SLUB01000063">
    <property type="protein sequence ID" value="THE09794.1"/>
    <property type="molecule type" value="Genomic_DNA"/>
</dbReference>
<evidence type="ECO:0000259" key="7">
    <source>
        <dbReference type="SMART" id="SM00387"/>
    </source>
</evidence>
<dbReference type="InterPro" id="IPR036890">
    <property type="entry name" value="HATPase_C_sf"/>
</dbReference>
<reference evidence="8 9" key="1">
    <citation type="journal article" date="2019" name="Indoor Air">
        <title>Impacts of indoor surface finishes on bacterial viability.</title>
        <authorList>
            <person name="Hu J."/>
            <person name="Maamar S.B."/>
            <person name="Glawe A.J."/>
            <person name="Gottel N."/>
            <person name="Gilbert J.A."/>
            <person name="Hartmann E.M."/>
        </authorList>
    </citation>
    <scope>NUCLEOTIDE SEQUENCE [LARGE SCALE GENOMIC DNA]</scope>
    <source>
        <strain evidence="8 9">AF060A6</strain>
    </source>
</reference>
<dbReference type="Proteomes" id="UP000306477">
    <property type="component" value="Unassembled WGS sequence"/>
</dbReference>
<keyword evidence="9" id="KW-1185">Reference proteome</keyword>
<gene>
    <name evidence="8" type="ORF">E1I69_21085</name>
</gene>
<evidence type="ECO:0000256" key="5">
    <source>
        <dbReference type="ARBA" id="ARBA00023012"/>
    </source>
</evidence>
<dbReference type="STRING" id="1033734.GCA_000285535_02488"/>
<dbReference type="InterPro" id="IPR003594">
    <property type="entry name" value="HATPase_dom"/>
</dbReference>
<keyword evidence="6" id="KW-1133">Transmembrane helix</keyword>
<dbReference type="EC" id="2.7.13.3" evidence="2"/>
<accession>A0A4S3PKY6</accession>
<dbReference type="CDD" id="cd16917">
    <property type="entry name" value="HATPase_UhpB-NarQ-NarX-like"/>
    <property type="match status" value="1"/>
</dbReference>
<evidence type="ECO:0000256" key="1">
    <source>
        <dbReference type="ARBA" id="ARBA00000085"/>
    </source>
</evidence>
<evidence type="ECO:0000256" key="3">
    <source>
        <dbReference type="ARBA" id="ARBA00022679"/>
    </source>
</evidence>
<feature type="domain" description="Histidine kinase/HSP90-like ATPase" evidence="7">
    <location>
        <begin position="506"/>
        <end position="604"/>
    </location>
</feature>
<feature type="transmembrane region" description="Helical" evidence="6">
    <location>
        <begin position="17"/>
        <end position="36"/>
    </location>
</feature>
<dbReference type="OrthoDB" id="9781904at2"/>
<organism evidence="8 9">
    <name type="scientific">Bacillus timonensis</name>
    <dbReference type="NCBI Taxonomy" id="1033734"/>
    <lineage>
        <taxon>Bacteria</taxon>
        <taxon>Bacillati</taxon>
        <taxon>Bacillota</taxon>
        <taxon>Bacilli</taxon>
        <taxon>Bacillales</taxon>
        <taxon>Bacillaceae</taxon>
        <taxon>Bacillus</taxon>
    </lineage>
</organism>
<feature type="transmembrane region" description="Helical" evidence="6">
    <location>
        <begin position="146"/>
        <end position="168"/>
    </location>
</feature>
<proteinExistence type="predicted"/>
<protein>
    <recommendedName>
        <fullName evidence="2">histidine kinase</fullName>
        <ecNumber evidence="2">2.7.13.3</ecNumber>
    </recommendedName>
</protein>
<name>A0A4S3PKY6_9BACI</name>
<evidence type="ECO:0000256" key="2">
    <source>
        <dbReference type="ARBA" id="ARBA00012438"/>
    </source>
</evidence>
<dbReference type="AlphaFoldDB" id="A0A4S3PKY6"/>
<evidence type="ECO:0000256" key="4">
    <source>
        <dbReference type="ARBA" id="ARBA00022777"/>
    </source>
</evidence>
<comment type="caution">
    <text evidence="8">The sequence shown here is derived from an EMBL/GenBank/DDBJ whole genome shotgun (WGS) entry which is preliminary data.</text>
</comment>
<evidence type="ECO:0000313" key="8">
    <source>
        <dbReference type="EMBL" id="THE09794.1"/>
    </source>
</evidence>
<evidence type="ECO:0000313" key="9">
    <source>
        <dbReference type="Proteomes" id="UP000306477"/>
    </source>
</evidence>
<dbReference type="RefSeq" id="WP_136381518.1">
    <property type="nucleotide sequence ID" value="NZ_SLUB01000063.1"/>
</dbReference>
<dbReference type="GO" id="GO:0016020">
    <property type="term" value="C:membrane"/>
    <property type="evidence" value="ECO:0007669"/>
    <property type="project" value="InterPro"/>
</dbReference>
<dbReference type="InterPro" id="IPR011712">
    <property type="entry name" value="Sig_transdc_His_kin_sub3_dim/P"/>
</dbReference>
<dbReference type="SUPFAM" id="SSF55874">
    <property type="entry name" value="ATPase domain of HSP90 chaperone/DNA topoisomerase II/histidine kinase"/>
    <property type="match status" value="1"/>
</dbReference>
<dbReference type="InterPro" id="IPR003018">
    <property type="entry name" value="GAF"/>
</dbReference>
<keyword evidence="6" id="KW-0812">Transmembrane</keyword>
<dbReference type="SMART" id="SM00387">
    <property type="entry name" value="HATPase_c"/>
    <property type="match status" value="1"/>
</dbReference>
<dbReference type="Pfam" id="PF01590">
    <property type="entry name" value="GAF"/>
    <property type="match status" value="1"/>
</dbReference>
<dbReference type="Gene3D" id="1.20.5.1930">
    <property type="match status" value="1"/>
</dbReference>
<dbReference type="Gene3D" id="3.30.450.40">
    <property type="match status" value="1"/>
</dbReference>
<dbReference type="Pfam" id="PF07730">
    <property type="entry name" value="HisKA_3"/>
    <property type="match status" value="1"/>
</dbReference>
<feature type="transmembrane region" description="Helical" evidence="6">
    <location>
        <begin position="108"/>
        <end position="126"/>
    </location>
</feature>
<keyword evidence="6" id="KW-0472">Membrane</keyword>
<comment type="catalytic activity">
    <reaction evidence="1">
        <text>ATP + protein L-histidine = ADP + protein N-phospho-L-histidine.</text>
        <dbReference type="EC" id="2.7.13.3"/>
    </reaction>
</comment>
<sequence>MKLPVVSSHRRENYAKWYMIIIAVLGWGAVVNALFHLEPTNDITVLLLLTVFLAITEYYPIPLLRGSTSISFPFIFVMYELFGVSYPIIIYAVIALAINILHQRPFRLVLFNPAQLTLSVFLAEYILSHTDVDQILTSSSNFFSGFSTYVLFLVFFFIINNFIVDIVLLVRPQPYTLYLFKNKSLTELSNVGVSLLYGAMMFYLGGRTVDEFSLFFFFSPLVAVSLLYSVISTLRNEKRRLNALFAITTGVNKKIHSPEWIDTFKNSFSQIVDVQALMLWVKENDVWKILYYDGRVTPKDELTGEALARFDGKKQPIVYQDRVKKLGPIDEYFKKDMKAFVYSPMVVENETIGMLVVAKSRARSFEEDEIHSIATLSNQLAVAVKTRFLIEEQEKRIILEERNRIARGIHDGVAQTLAGAVMKLETAERKFTSHPDETRKLIRESMDKLRLSLREVRESIYELRPYPTERVGLSVAIKKRIDMIQSEYNIHFSFDIRGKEVPLSPMVEKELFDIFQESLQNTIKHAQATKIEILLSYQKEHIILKIKDNGVGFSLFQAMVKAQNNPHFGILNMNDAAEKINATLQIDTKEGQGTDITLTVPKMGLEGGSTVDQAYVGG</sequence>
<feature type="transmembrane region" description="Helical" evidence="6">
    <location>
        <begin position="212"/>
        <end position="231"/>
    </location>
</feature>
<dbReference type="GO" id="GO:0000155">
    <property type="term" value="F:phosphorelay sensor kinase activity"/>
    <property type="evidence" value="ECO:0007669"/>
    <property type="project" value="InterPro"/>
</dbReference>
<evidence type="ECO:0000256" key="6">
    <source>
        <dbReference type="SAM" id="Phobius"/>
    </source>
</evidence>
<keyword evidence="3" id="KW-0808">Transferase</keyword>
<keyword evidence="4 8" id="KW-0418">Kinase</keyword>
<dbReference type="InterPro" id="IPR050482">
    <property type="entry name" value="Sensor_HK_TwoCompSys"/>
</dbReference>
<feature type="transmembrane region" description="Helical" evidence="6">
    <location>
        <begin position="81"/>
        <end position="101"/>
    </location>
</feature>
<dbReference type="Pfam" id="PF02518">
    <property type="entry name" value="HATPase_c"/>
    <property type="match status" value="1"/>
</dbReference>